<dbReference type="InterPro" id="IPR029033">
    <property type="entry name" value="His_PPase_superfam"/>
</dbReference>
<dbReference type="RefSeq" id="WP_182801170.1">
    <property type="nucleotide sequence ID" value="NZ_CP060007.1"/>
</dbReference>
<name>A0A7G5XBQ1_9BACT</name>
<dbReference type="EMBL" id="CP060007">
    <property type="protein sequence ID" value="QNA42904.1"/>
    <property type="molecule type" value="Genomic_DNA"/>
</dbReference>
<dbReference type="AlphaFoldDB" id="A0A7G5XBQ1"/>
<evidence type="ECO:0000313" key="2">
    <source>
        <dbReference type="Proteomes" id="UP000515344"/>
    </source>
</evidence>
<dbReference type="GO" id="GO:0016791">
    <property type="term" value="F:phosphatase activity"/>
    <property type="evidence" value="ECO:0007669"/>
    <property type="project" value="TreeGrafter"/>
</dbReference>
<dbReference type="Pfam" id="PF00300">
    <property type="entry name" value="His_Phos_1"/>
    <property type="match status" value="1"/>
</dbReference>
<dbReference type="InterPro" id="IPR013078">
    <property type="entry name" value="His_Pase_superF_clade-1"/>
</dbReference>
<organism evidence="1 2">
    <name type="scientific">Lacibacter sediminis</name>
    <dbReference type="NCBI Taxonomy" id="2760713"/>
    <lineage>
        <taxon>Bacteria</taxon>
        <taxon>Pseudomonadati</taxon>
        <taxon>Bacteroidota</taxon>
        <taxon>Chitinophagia</taxon>
        <taxon>Chitinophagales</taxon>
        <taxon>Chitinophagaceae</taxon>
        <taxon>Lacibacter</taxon>
    </lineage>
</organism>
<dbReference type="PANTHER" id="PTHR48100">
    <property type="entry name" value="BROAD-SPECIFICITY PHOSPHATASE YOR283W-RELATED"/>
    <property type="match status" value="1"/>
</dbReference>
<dbReference type="SMART" id="SM00855">
    <property type="entry name" value="PGAM"/>
    <property type="match status" value="1"/>
</dbReference>
<reference evidence="2" key="1">
    <citation type="submission" date="2020-08" db="EMBL/GenBank/DDBJ databases">
        <title>Lacibacter sp. S13-6-6 genome sequencing.</title>
        <authorList>
            <person name="Jin L."/>
        </authorList>
    </citation>
    <scope>NUCLEOTIDE SEQUENCE [LARGE SCALE GENOMIC DNA]</scope>
    <source>
        <strain evidence="2">S13-6-6</strain>
    </source>
</reference>
<accession>A0A7G5XBQ1</accession>
<dbReference type="SUPFAM" id="SSF53254">
    <property type="entry name" value="Phosphoglycerate mutase-like"/>
    <property type="match status" value="1"/>
</dbReference>
<evidence type="ECO:0000313" key="1">
    <source>
        <dbReference type="EMBL" id="QNA42904.1"/>
    </source>
</evidence>
<keyword evidence="2" id="KW-1185">Reference proteome</keyword>
<proteinExistence type="predicted"/>
<dbReference type="InterPro" id="IPR050275">
    <property type="entry name" value="PGM_Phosphatase"/>
</dbReference>
<dbReference type="PANTHER" id="PTHR48100:SF1">
    <property type="entry name" value="HISTIDINE PHOSPHATASE FAMILY PROTEIN-RELATED"/>
    <property type="match status" value="1"/>
</dbReference>
<dbReference type="KEGG" id="lacs:H4075_12465"/>
<protein>
    <submittedName>
        <fullName evidence="1">Histidine phosphatase family protein</fullName>
    </submittedName>
</protein>
<gene>
    <name evidence="1" type="ORF">H4075_12465</name>
</gene>
<dbReference type="Gene3D" id="3.40.50.1240">
    <property type="entry name" value="Phosphoglycerate mutase-like"/>
    <property type="match status" value="1"/>
</dbReference>
<dbReference type="PROSITE" id="PS51257">
    <property type="entry name" value="PROKAR_LIPOPROTEIN"/>
    <property type="match status" value="1"/>
</dbReference>
<sequence>MPVFPKQTLSSVLTISFLLILLSSCSRNTYYIVRHAEKATANANMSSDVPLSAEGEQRAQNLKTLLQDKSFAAIFSTPYIRTQSTAKPLSEAEGVTIQLYSPRDTVDKFIDRVKAIQKGDVLLVGHSNTVDDLVNKMMGQSLLTDLAETEYDNLFIVKRKGKKYSFERKKY</sequence>
<dbReference type="Proteomes" id="UP000515344">
    <property type="component" value="Chromosome"/>
</dbReference>
<dbReference type="CDD" id="cd07067">
    <property type="entry name" value="HP_PGM_like"/>
    <property type="match status" value="1"/>
</dbReference>
<dbReference type="GO" id="GO:0005737">
    <property type="term" value="C:cytoplasm"/>
    <property type="evidence" value="ECO:0007669"/>
    <property type="project" value="TreeGrafter"/>
</dbReference>